<dbReference type="CDD" id="cd06365">
    <property type="entry name" value="PBP1_pheromone_receptor"/>
    <property type="match status" value="1"/>
</dbReference>
<keyword evidence="9" id="KW-0675">Receptor</keyword>
<keyword evidence="3" id="KW-1003">Cell membrane</keyword>
<dbReference type="PRINTS" id="PR00248">
    <property type="entry name" value="GPCRMGR"/>
</dbReference>
<evidence type="ECO:0000259" key="14">
    <source>
        <dbReference type="PROSITE" id="PS50259"/>
    </source>
</evidence>
<evidence type="ECO:0000256" key="2">
    <source>
        <dbReference type="ARBA" id="ARBA00007242"/>
    </source>
</evidence>
<proteinExistence type="inferred from homology"/>
<evidence type="ECO:0000313" key="15">
    <source>
        <dbReference type="Proteomes" id="UP000515156"/>
    </source>
</evidence>
<evidence type="ECO:0000256" key="5">
    <source>
        <dbReference type="ARBA" id="ARBA00022729"/>
    </source>
</evidence>
<feature type="transmembrane region" description="Helical" evidence="12">
    <location>
        <begin position="759"/>
        <end position="782"/>
    </location>
</feature>
<dbReference type="Gene3D" id="3.40.50.2300">
    <property type="match status" value="2"/>
</dbReference>
<dbReference type="InterPro" id="IPR011500">
    <property type="entry name" value="GPCR_3_9-Cys_dom"/>
</dbReference>
<keyword evidence="4 12" id="KW-0812">Transmembrane</keyword>
<dbReference type="CDD" id="cd15283">
    <property type="entry name" value="7tmC_V2R_pheromone"/>
    <property type="match status" value="1"/>
</dbReference>
<feature type="transmembrane region" description="Helical" evidence="12">
    <location>
        <begin position="600"/>
        <end position="619"/>
    </location>
</feature>
<dbReference type="InterPro" id="IPR000337">
    <property type="entry name" value="GPCR_3"/>
</dbReference>
<dbReference type="GO" id="GO:0005886">
    <property type="term" value="C:plasma membrane"/>
    <property type="evidence" value="ECO:0007669"/>
    <property type="project" value="UniProtKB-SubCell"/>
</dbReference>
<keyword evidence="15" id="KW-1185">Reference proteome</keyword>
<feature type="signal peptide" evidence="13">
    <location>
        <begin position="1"/>
        <end position="17"/>
    </location>
</feature>
<dbReference type="InterPro" id="IPR004073">
    <property type="entry name" value="GPCR_3_vmron_rcpt_2"/>
</dbReference>
<evidence type="ECO:0000256" key="7">
    <source>
        <dbReference type="ARBA" id="ARBA00023040"/>
    </source>
</evidence>
<gene>
    <name evidence="16" type="primary">LOC115475056</name>
</gene>
<dbReference type="InterPro" id="IPR017978">
    <property type="entry name" value="GPCR_3_C"/>
</dbReference>
<dbReference type="SUPFAM" id="SSF53822">
    <property type="entry name" value="Periplasmic binding protein-like I"/>
    <property type="match status" value="1"/>
</dbReference>
<protein>
    <submittedName>
        <fullName evidence="16">Extracellular calcium-sensing receptor-like</fullName>
    </submittedName>
</protein>
<dbReference type="Pfam" id="PF01094">
    <property type="entry name" value="ANF_receptor"/>
    <property type="match status" value="1"/>
</dbReference>
<evidence type="ECO:0000256" key="3">
    <source>
        <dbReference type="ARBA" id="ARBA00022475"/>
    </source>
</evidence>
<dbReference type="PROSITE" id="PS50259">
    <property type="entry name" value="G_PROTEIN_RECEP_F3_4"/>
    <property type="match status" value="1"/>
</dbReference>
<evidence type="ECO:0000256" key="1">
    <source>
        <dbReference type="ARBA" id="ARBA00004651"/>
    </source>
</evidence>
<evidence type="ECO:0000256" key="13">
    <source>
        <dbReference type="SAM" id="SignalP"/>
    </source>
</evidence>
<accession>A0A6P7YTQ7</accession>
<name>A0A6P7YTQ7_9AMPH</name>
<feature type="transmembrane region" description="Helical" evidence="12">
    <location>
        <begin position="713"/>
        <end position="733"/>
    </location>
</feature>
<evidence type="ECO:0000256" key="9">
    <source>
        <dbReference type="ARBA" id="ARBA00023170"/>
    </source>
</evidence>
<evidence type="ECO:0000256" key="8">
    <source>
        <dbReference type="ARBA" id="ARBA00023136"/>
    </source>
</evidence>
<dbReference type="InterPro" id="IPR028082">
    <property type="entry name" value="Peripla_BP_I"/>
</dbReference>
<dbReference type="GeneID" id="115475056"/>
<dbReference type="AlphaFoldDB" id="A0A6P7YTQ7"/>
<evidence type="ECO:0000256" key="10">
    <source>
        <dbReference type="ARBA" id="ARBA00023180"/>
    </source>
</evidence>
<keyword evidence="8 12" id="KW-0472">Membrane</keyword>
<keyword evidence="7" id="KW-0297">G-protein coupled receptor</keyword>
<feature type="transmembrane region" description="Helical" evidence="12">
    <location>
        <begin position="640"/>
        <end position="659"/>
    </location>
</feature>
<dbReference type="OrthoDB" id="5984008at2759"/>
<keyword evidence="5 13" id="KW-0732">Signal</keyword>
<evidence type="ECO:0000256" key="11">
    <source>
        <dbReference type="ARBA" id="ARBA00023224"/>
    </source>
</evidence>
<dbReference type="GO" id="GO:0004930">
    <property type="term" value="F:G protein-coupled receptor activity"/>
    <property type="evidence" value="ECO:0007669"/>
    <property type="project" value="UniProtKB-KW"/>
</dbReference>
<dbReference type="Gene3D" id="2.10.50.30">
    <property type="entry name" value="GPCR, family 3, nine cysteines domain"/>
    <property type="match status" value="1"/>
</dbReference>
<reference evidence="16" key="1">
    <citation type="submission" date="2025-08" db="UniProtKB">
        <authorList>
            <consortium name="RefSeq"/>
        </authorList>
    </citation>
    <scope>IDENTIFICATION</scope>
</reference>
<evidence type="ECO:0000313" key="16">
    <source>
        <dbReference type="RefSeq" id="XP_030066654.1"/>
    </source>
</evidence>
<dbReference type="PROSITE" id="PS00981">
    <property type="entry name" value="G_PROTEIN_RECEP_F3_3"/>
    <property type="match status" value="1"/>
</dbReference>
<sequence length="870" mass="98560">MHLAVILVFLSLSGTAGESVQRGWTLTSWDRESFFHQGDAILGGIFLLHSKMVYSTQIFTKAPQPASCERFQVRFFRDMLALVFALCEINHQSELLPNFTLGFRIYDSCYTERRALEDVLRLLSGGRQTLVPNYNCQAQPDLVGIVGDALTSTSEVIARILGNYRIPQISHGAQHGMFNDKISFPSFFRTVPGNTVQPYALVQLLHHFGWTWLGILASDNDLCDWSSQVLKLELERSGSCVAFLEKIHDSYSWEKIEKIVEVILKSTANVIVCDGYNVHFKPVLESLLRHHLHGKVWIFSPKFGMVESLFSKEAWKLLSGSLALIIHTGEMPGFKEFLYNIHPATYPDSVFVKLFWEEVFRCRWPEAHFQSYGDGKRMEKLQFCTGEEKLHELDPSIFEFDDFSYAYHAYLGVYAFAHALQDLTAGRLRKGLLSSGTSDTIYNIHPWQVLDYLKKVHFITRFKEEIMFDVKGEVPAVFDILNLQILPDDTSKLLKVGQFESRPSHREEIRINVSAIQWTKEYAQIPRSVCSDSCPPGFRISLQQGQPNCCFDCVPCPTGEIANETDAAQCWECPEDQWPNPERTKCLPKIVEFLSYQDPVSIALVSLAVLLFFITLYILCIFIQQRETPIVKANNRTLSYLLLAALMLCFLCALMFIGHPLREICLIRQSAFGVIFTISVSAVLAKTITVIIAFNATKPNSQLRRYVGPRTPIVLVVSCSFLQILLCIAWLLVTPPFLKVDAQSVNGKIIIECNEGFDGFYYCMLGYLGILSLVSLVVAFLGRKLPDRFNEAKYITFSMVVFLSVWLSFIPAYLSTQGKSMVAVEIFAILSSSAGLLGCIFLPKCYIILLRSDKNTKKHINVKSHPSRQC</sequence>
<dbReference type="FunFam" id="3.40.50.2300:FF:000016">
    <property type="entry name" value="Taste 1 receptor member 2"/>
    <property type="match status" value="1"/>
</dbReference>
<dbReference type="PANTHER" id="PTHR24061">
    <property type="entry name" value="CALCIUM-SENSING RECEPTOR-RELATED"/>
    <property type="match status" value="1"/>
</dbReference>
<dbReference type="InterPro" id="IPR001828">
    <property type="entry name" value="ANF_lig-bd_rcpt"/>
</dbReference>
<dbReference type="RefSeq" id="XP_030066654.1">
    <property type="nucleotide sequence ID" value="XM_030210794.1"/>
</dbReference>
<feature type="transmembrane region" description="Helical" evidence="12">
    <location>
        <begin position="794"/>
        <end position="814"/>
    </location>
</feature>
<feature type="transmembrane region" description="Helical" evidence="12">
    <location>
        <begin position="671"/>
        <end position="693"/>
    </location>
</feature>
<keyword evidence="11" id="KW-0807">Transducer</keyword>
<dbReference type="InterPro" id="IPR000068">
    <property type="entry name" value="GPCR_3_Ca_sens_rcpt-rel"/>
</dbReference>
<feature type="domain" description="G-protein coupled receptors family 3 profile" evidence="14">
    <location>
        <begin position="600"/>
        <end position="864"/>
    </location>
</feature>
<keyword evidence="10" id="KW-0325">Glycoprotein</keyword>
<feature type="transmembrane region" description="Helical" evidence="12">
    <location>
        <begin position="826"/>
        <end position="849"/>
    </location>
</feature>
<keyword evidence="6 12" id="KW-1133">Transmembrane helix</keyword>
<dbReference type="InParanoid" id="A0A6P7YTQ7"/>
<feature type="chain" id="PRO_5027777517" evidence="13">
    <location>
        <begin position="18"/>
        <end position="870"/>
    </location>
</feature>
<dbReference type="KEGG" id="muo:115475056"/>
<dbReference type="PRINTS" id="PR01535">
    <property type="entry name" value="VOMERONASL2R"/>
</dbReference>
<dbReference type="Pfam" id="PF07562">
    <property type="entry name" value="NCD3G"/>
    <property type="match status" value="1"/>
</dbReference>
<comment type="similarity">
    <text evidence="2">Belongs to the G-protein coupled receptor 3 family.</text>
</comment>
<evidence type="ECO:0000256" key="12">
    <source>
        <dbReference type="SAM" id="Phobius"/>
    </source>
</evidence>
<organism evidence="15 16">
    <name type="scientific">Microcaecilia unicolor</name>
    <dbReference type="NCBI Taxonomy" id="1415580"/>
    <lineage>
        <taxon>Eukaryota</taxon>
        <taxon>Metazoa</taxon>
        <taxon>Chordata</taxon>
        <taxon>Craniata</taxon>
        <taxon>Vertebrata</taxon>
        <taxon>Euteleostomi</taxon>
        <taxon>Amphibia</taxon>
        <taxon>Gymnophiona</taxon>
        <taxon>Siphonopidae</taxon>
        <taxon>Microcaecilia</taxon>
    </lineage>
</organism>
<dbReference type="Pfam" id="PF00003">
    <property type="entry name" value="7tm_3"/>
    <property type="match status" value="1"/>
</dbReference>
<dbReference type="Proteomes" id="UP000515156">
    <property type="component" value="Chromosome 7"/>
</dbReference>
<dbReference type="FunFam" id="2.10.50.30:FF:000002">
    <property type="entry name" value="Vomeronasal 2 receptor, h1"/>
    <property type="match status" value="1"/>
</dbReference>
<comment type="subcellular location">
    <subcellularLocation>
        <location evidence="1">Cell membrane</location>
        <topology evidence="1">Multi-pass membrane protein</topology>
    </subcellularLocation>
</comment>
<evidence type="ECO:0000256" key="6">
    <source>
        <dbReference type="ARBA" id="ARBA00022989"/>
    </source>
</evidence>
<dbReference type="PANTHER" id="PTHR24061:SF0">
    <property type="entry name" value="C-FAMILY ODORANT RECEPTOR OLFCT1"/>
    <property type="match status" value="1"/>
</dbReference>
<dbReference type="InterPro" id="IPR038550">
    <property type="entry name" value="GPCR_3_9-Cys_sf"/>
</dbReference>
<dbReference type="InterPro" id="IPR017979">
    <property type="entry name" value="GPCR_3_CS"/>
</dbReference>
<evidence type="ECO:0000256" key="4">
    <source>
        <dbReference type="ARBA" id="ARBA00022692"/>
    </source>
</evidence>